<accession>A0A3D8IXH3</accession>
<feature type="coiled-coil region" evidence="1">
    <location>
        <begin position="53"/>
        <end position="80"/>
    </location>
</feature>
<reference evidence="3 4" key="1">
    <citation type="submission" date="2018-04" db="EMBL/GenBank/DDBJ databases">
        <title>Novel Campyloabacter and Helicobacter Species and Strains.</title>
        <authorList>
            <person name="Mannion A.J."/>
            <person name="Shen Z."/>
            <person name="Fox J.G."/>
        </authorList>
    </citation>
    <scope>NUCLEOTIDE SEQUENCE [LARGE SCALE GENOMIC DNA]</scope>
    <source>
        <strain evidence="3 4">ATCC 700242</strain>
    </source>
</reference>
<keyword evidence="2" id="KW-0812">Transmembrane</keyword>
<comment type="caution">
    <text evidence="3">The sequence shown here is derived from an EMBL/GenBank/DDBJ whole genome shotgun (WGS) entry which is preliminary data.</text>
</comment>
<evidence type="ECO:0000313" key="4">
    <source>
        <dbReference type="Proteomes" id="UP000257067"/>
    </source>
</evidence>
<dbReference type="RefSeq" id="WP_104724382.1">
    <property type="nucleotide sequence ID" value="NZ_FZNE01000003.1"/>
</dbReference>
<sequence>MKIILKIVFAFALASAWYILSGEGSEAISVVFFFLIVFAFFIKPQKIQRSALREKYLEKLKENKKRSQEVNKELNQEQRTVYRDLRRRKE</sequence>
<organism evidence="3 4">
    <name type="scientific">Helicobacter cholecystus</name>
    <dbReference type="NCBI Taxonomy" id="45498"/>
    <lineage>
        <taxon>Bacteria</taxon>
        <taxon>Pseudomonadati</taxon>
        <taxon>Campylobacterota</taxon>
        <taxon>Epsilonproteobacteria</taxon>
        <taxon>Campylobacterales</taxon>
        <taxon>Helicobacteraceae</taxon>
        <taxon>Helicobacter</taxon>
    </lineage>
</organism>
<dbReference type="Proteomes" id="UP000257067">
    <property type="component" value="Unassembled WGS sequence"/>
</dbReference>
<proteinExistence type="predicted"/>
<keyword evidence="2" id="KW-1133">Transmembrane helix</keyword>
<keyword evidence="1" id="KW-0175">Coiled coil</keyword>
<protein>
    <submittedName>
        <fullName evidence="3">Uncharacterized protein</fullName>
    </submittedName>
</protein>
<dbReference type="EMBL" id="NXLU01000002">
    <property type="protein sequence ID" value="RDU69615.1"/>
    <property type="molecule type" value="Genomic_DNA"/>
</dbReference>
<feature type="transmembrane region" description="Helical" evidence="2">
    <location>
        <begin position="26"/>
        <end position="42"/>
    </location>
</feature>
<evidence type="ECO:0000256" key="2">
    <source>
        <dbReference type="SAM" id="Phobius"/>
    </source>
</evidence>
<gene>
    <name evidence="3" type="ORF">CQA62_02920</name>
</gene>
<keyword evidence="4" id="KW-1185">Reference proteome</keyword>
<dbReference type="AlphaFoldDB" id="A0A3D8IXH3"/>
<evidence type="ECO:0000256" key="1">
    <source>
        <dbReference type="SAM" id="Coils"/>
    </source>
</evidence>
<evidence type="ECO:0000313" key="3">
    <source>
        <dbReference type="EMBL" id="RDU69615.1"/>
    </source>
</evidence>
<keyword evidence="2" id="KW-0472">Membrane</keyword>
<name>A0A3D8IXH3_9HELI</name>